<dbReference type="RefSeq" id="XP_019709930.1">
    <property type="nucleotide sequence ID" value="XM_019854371.1"/>
</dbReference>
<dbReference type="Gene3D" id="1.10.10.1740">
    <property type="entry name" value="Transmembrane protein 14-like"/>
    <property type="match status" value="1"/>
</dbReference>
<dbReference type="OrthoDB" id="643381at2759"/>
<feature type="transmembrane region" description="Helical" evidence="6">
    <location>
        <begin position="194"/>
        <end position="216"/>
    </location>
</feature>
<evidence type="ECO:0000313" key="9">
    <source>
        <dbReference type="RefSeq" id="XP_019709931.1"/>
    </source>
</evidence>
<feature type="transmembrane region" description="Helical" evidence="6">
    <location>
        <begin position="112"/>
        <end position="132"/>
    </location>
</feature>
<dbReference type="GO" id="GO:0009706">
    <property type="term" value="C:chloroplast inner membrane"/>
    <property type="evidence" value="ECO:0007669"/>
    <property type="project" value="TreeGrafter"/>
</dbReference>
<keyword evidence="3 6" id="KW-0812">Transmembrane</keyword>
<evidence type="ECO:0000256" key="5">
    <source>
        <dbReference type="ARBA" id="ARBA00023136"/>
    </source>
</evidence>
<evidence type="ECO:0000256" key="3">
    <source>
        <dbReference type="ARBA" id="ARBA00022692"/>
    </source>
</evidence>
<evidence type="ECO:0000256" key="2">
    <source>
        <dbReference type="ARBA" id="ARBA00007590"/>
    </source>
</evidence>
<dbReference type="AlphaFoldDB" id="A0A6J0PQC6"/>
<keyword evidence="4 6" id="KW-1133">Transmembrane helix</keyword>
<dbReference type="Pfam" id="PF03647">
    <property type="entry name" value="Tmemb_14"/>
    <property type="match status" value="1"/>
</dbReference>
<dbReference type="GO" id="GO:0015245">
    <property type="term" value="F:fatty acid transmembrane transporter activity"/>
    <property type="evidence" value="ECO:0007669"/>
    <property type="project" value="TreeGrafter"/>
</dbReference>
<name>A0A6J0PQC6_ELAGV</name>
<gene>
    <name evidence="8 9" type="primary">LOC105056812</name>
</gene>
<evidence type="ECO:0000313" key="8">
    <source>
        <dbReference type="RefSeq" id="XP_019709930.1"/>
    </source>
</evidence>
<reference evidence="8 9" key="1">
    <citation type="submission" date="2025-04" db="UniProtKB">
        <authorList>
            <consortium name="RefSeq"/>
        </authorList>
    </citation>
    <scope>IDENTIFICATION</scope>
</reference>
<evidence type="ECO:0000313" key="7">
    <source>
        <dbReference type="Proteomes" id="UP000504607"/>
    </source>
</evidence>
<dbReference type="InterPro" id="IPR044890">
    <property type="entry name" value="TMEM14_sf"/>
</dbReference>
<evidence type="ECO:0000256" key="1">
    <source>
        <dbReference type="ARBA" id="ARBA00004370"/>
    </source>
</evidence>
<dbReference type="Proteomes" id="UP000504607">
    <property type="component" value="Chromosome 13"/>
</dbReference>
<feature type="transmembrane region" description="Helical" evidence="6">
    <location>
        <begin position="169"/>
        <end position="188"/>
    </location>
</feature>
<feature type="transmembrane region" description="Helical" evidence="6">
    <location>
        <begin position="138"/>
        <end position="157"/>
    </location>
</feature>
<evidence type="ECO:0000256" key="6">
    <source>
        <dbReference type="SAM" id="Phobius"/>
    </source>
</evidence>
<dbReference type="InterPro" id="IPR005349">
    <property type="entry name" value="TMEM14"/>
</dbReference>
<dbReference type="GeneID" id="105056812"/>
<accession>A0A6J0PQC6</accession>
<evidence type="ECO:0000256" key="4">
    <source>
        <dbReference type="ARBA" id="ARBA00022989"/>
    </source>
</evidence>
<comment type="similarity">
    <text evidence="2">Belongs to the TMEM14 family.</text>
</comment>
<organism evidence="7 8">
    <name type="scientific">Elaeis guineensis var. tenera</name>
    <name type="common">Oil palm</name>
    <dbReference type="NCBI Taxonomy" id="51953"/>
    <lineage>
        <taxon>Eukaryota</taxon>
        <taxon>Viridiplantae</taxon>
        <taxon>Streptophyta</taxon>
        <taxon>Embryophyta</taxon>
        <taxon>Tracheophyta</taxon>
        <taxon>Spermatophyta</taxon>
        <taxon>Magnoliopsida</taxon>
        <taxon>Liliopsida</taxon>
        <taxon>Arecaceae</taxon>
        <taxon>Arecoideae</taxon>
        <taxon>Cocoseae</taxon>
        <taxon>Elaeidinae</taxon>
        <taxon>Elaeis</taxon>
    </lineage>
</organism>
<comment type="subcellular location">
    <subcellularLocation>
        <location evidence="1">Membrane</location>
    </subcellularLocation>
</comment>
<dbReference type="PANTHER" id="PTHR12668:SF48">
    <property type="entry name" value="PROTEIN FATTY ACID EXPORT 1, CHLOROPLASTIC"/>
    <property type="match status" value="1"/>
</dbReference>
<keyword evidence="5 6" id="KW-0472">Membrane</keyword>
<sequence>MSSAVVPFTLSSPAAAIRGDPKQKHGVGMKAGNLLFRRKLSIFMGLSGSSIQTSGFEVKTAAKYNKDEQEQLNHEPPNPYPTEELVERPDMGVHMQKEGSLPPKKSAKIHDFCLGIPFGGFVFGVGLLGFLFSRNSASVTTGMLFGGAILALGTFSLKVWRKGQSSSPFILGQAAIAAALLGMHFRLYSLTKKLFPSGFFVLMSAAMICFYSYVLISGGNPPPKKLRVAPPS</sequence>
<dbReference type="RefSeq" id="XP_019709931.1">
    <property type="nucleotide sequence ID" value="XM_019854372.2"/>
</dbReference>
<dbReference type="PANTHER" id="PTHR12668">
    <property type="entry name" value="TRANSMEMBRANE PROTEIN 14, 15"/>
    <property type="match status" value="1"/>
</dbReference>
<protein>
    <submittedName>
        <fullName evidence="8 9">Protein FATTY ACID EXPORT 1, chloroplastic isoform X1</fullName>
    </submittedName>
</protein>
<keyword evidence="7" id="KW-1185">Reference proteome</keyword>
<proteinExistence type="inferred from homology"/>